<dbReference type="Proteomes" id="UP000515204">
    <property type="component" value="Unplaced"/>
</dbReference>
<keyword evidence="3" id="KW-0716">Sensory transduction</keyword>
<dbReference type="GO" id="GO:0007165">
    <property type="term" value="P:signal transduction"/>
    <property type="evidence" value="ECO:0007669"/>
    <property type="project" value="UniProtKB-KW"/>
</dbReference>
<evidence type="ECO:0000256" key="10">
    <source>
        <dbReference type="SAM" id="Phobius"/>
    </source>
</evidence>
<evidence type="ECO:0000256" key="1">
    <source>
        <dbReference type="ARBA" id="ARBA00004651"/>
    </source>
</evidence>
<evidence type="ECO:0000256" key="3">
    <source>
        <dbReference type="ARBA" id="ARBA00022606"/>
    </source>
</evidence>
<dbReference type="GO" id="GO:0005886">
    <property type="term" value="C:plasma membrane"/>
    <property type="evidence" value="ECO:0007669"/>
    <property type="project" value="UniProtKB-SubCell"/>
</dbReference>
<proteinExistence type="predicted"/>
<evidence type="ECO:0000256" key="9">
    <source>
        <dbReference type="ARBA" id="ARBA00023224"/>
    </source>
</evidence>
<dbReference type="KEGG" id="dqu:106751327"/>
<evidence type="ECO:0000256" key="4">
    <source>
        <dbReference type="ARBA" id="ARBA00022692"/>
    </source>
</evidence>
<keyword evidence="9" id="KW-0807">Transducer</keyword>
<keyword evidence="7 10" id="KW-0472">Membrane</keyword>
<organism evidence="11 12">
    <name type="scientific">Dinoponera quadriceps</name>
    <name type="common">South American ant</name>
    <dbReference type="NCBI Taxonomy" id="609295"/>
    <lineage>
        <taxon>Eukaryota</taxon>
        <taxon>Metazoa</taxon>
        <taxon>Ecdysozoa</taxon>
        <taxon>Arthropoda</taxon>
        <taxon>Hexapoda</taxon>
        <taxon>Insecta</taxon>
        <taxon>Pterygota</taxon>
        <taxon>Neoptera</taxon>
        <taxon>Endopterygota</taxon>
        <taxon>Hymenoptera</taxon>
        <taxon>Apocrita</taxon>
        <taxon>Aculeata</taxon>
        <taxon>Formicoidea</taxon>
        <taxon>Formicidae</taxon>
        <taxon>Ponerinae</taxon>
        <taxon>Ponerini</taxon>
        <taxon>Dinoponera</taxon>
    </lineage>
</organism>
<keyword evidence="6 10" id="KW-1133">Transmembrane helix</keyword>
<keyword evidence="5" id="KW-0552">Olfaction</keyword>
<accession>A0A6P3Y9T3</accession>
<evidence type="ECO:0000256" key="2">
    <source>
        <dbReference type="ARBA" id="ARBA00022475"/>
    </source>
</evidence>
<evidence type="ECO:0000256" key="5">
    <source>
        <dbReference type="ARBA" id="ARBA00022725"/>
    </source>
</evidence>
<feature type="transmembrane region" description="Helical" evidence="10">
    <location>
        <begin position="212"/>
        <end position="231"/>
    </location>
</feature>
<keyword evidence="8" id="KW-0675">Receptor</keyword>
<keyword evidence="11" id="KW-1185">Reference proteome</keyword>
<reference evidence="12" key="1">
    <citation type="submission" date="2025-08" db="UniProtKB">
        <authorList>
            <consortium name="RefSeq"/>
        </authorList>
    </citation>
    <scope>IDENTIFICATION</scope>
</reference>
<dbReference type="RefSeq" id="XP_014487695.1">
    <property type="nucleotide sequence ID" value="XM_014632209.1"/>
</dbReference>
<sequence length="268" mass="31332">MYDTIHTKIFSNGNYKNDIKYTLELNRFFFRLLGIWPYTKMNFPYLENLKRVSLILVFYFLLFCDFVPTILYVFIEEKDVRIKIKLVGPMIVTFVSIVKYIDLMLSNNQIKCCLARVDNDWRNVADMDARDSMVNKAKIGRRMVMLCAAFMYLSGLFFRTVMPLSKKKIVTAQNLTIRHLPCPAYFVFFDVQASPAYEIVFFIQFFSGFVKYTITIAICSLAALFAMHICAQLEILMASMNNLVNERDVKNLGKRLALTVEHQIRTRE</sequence>
<dbReference type="GO" id="GO:0004984">
    <property type="term" value="F:olfactory receptor activity"/>
    <property type="evidence" value="ECO:0007669"/>
    <property type="project" value="InterPro"/>
</dbReference>
<dbReference type="OrthoDB" id="7625882at2759"/>
<gene>
    <name evidence="12" type="primary">LOC106751327</name>
</gene>
<evidence type="ECO:0000313" key="12">
    <source>
        <dbReference type="RefSeq" id="XP_014487695.1"/>
    </source>
</evidence>
<dbReference type="GeneID" id="106751327"/>
<keyword evidence="2" id="KW-1003">Cell membrane</keyword>
<dbReference type="AlphaFoldDB" id="A0A6P3Y9T3"/>
<dbReference type="PANTHER" id="PTHR21137:SF35">
    <property type="entry name" value="ODORANT RECEPTOR 19A-RELATED"/>
    <property type="match status" value="1"/>
</dbReference>
<evidence type="ECO:0000313" key="11">
    <source>
        <dbReference type="Proteomes" id="UP000515204"/>
    </source>
</evidence>
<name>A0A6P3Y9T3_DINQU</name>
<keyword evidence="4 10" id="KW-0812">Transmembrane</keyword>
<evidence type="ECO:0000256" key="8">
    <source>
        <dbReference type="ARBA" id="ARBA00023170"/>
    </source>
</evidence>
<feature type="transmembrane region" description="Helical" evidence="10">
    <location>
        <begin position="52"/>
        <end position="75"/>
    </location>
</feature>
<dbReference type="Pfam" id="PF02949">
    <property type="entry name" value="7tm_6"/>
    <property type="match status" value="1"/>
</dbReference>
<evidence type="ECO:0000256" key="7">
    <source>
        <dbReference type="ARBA" id="ARBA00023136"/>
    </source>
</evidence>
<protein>
    <submittedName>
        <fullName evidence="12">Uncharacterized protein LOC106751327</fullName>
    </submittedName>
</protein>
<dbReference type="InterPro" id="IPR004117">
    <property type="entry name" value="7tm6_olfct_rcpt"/>
</dbReference>
<dbReference type="GO" id="GO:0005549">
    <property type="term" value="F:odorant binding"/>
    <property type="evidence" value="ECO:0007669"/>
    <property type="project" value="InterPro"/>
</dbReference>
<feature type="transmembrane region" description="Helical" evidence="10">
    <location>
        <begin position="143"/>
        <end position="162"/>
    </location>
</feature>
<evidence type="ECO:0000256" key="6">
    <source>
        <dbReference type="ARBA" id="ARBA00022989"/>
    </source>
</evidence>
<dbReference type="PANTHER" id="PTHR21137">
    <property type="entry name" value="ODORANT RECEPTOR"/>
    <property type="match status" value="1"/>
</dbReference>
<comment type="subcellular location">
    <subcellularLocation>
        <location evidence="1">Cell membrane</location>
        <topology evidence="1">Multi-pass membrane protein</topology>
    </subcellularLocation>
</comment>